<accession>A0ABS1TGD6</accession>
<dbReference type="Proteomes" id="UP000632377">
    <property type="component" value="Unassembled WGS sequence"/>
</dbReference>
<proteinExistence type="predicted"/>
<reference evidence="1 2" key="1">
    <citation type="submission" date="2021-01" db="EMBL/GenBank/DDBJ databases">
        <title>Genome public.</title>
        <authorList>
            <person name="Liu C."/>
            <person name="Sun Q."/>
        </authorList>
    </citation>
    <scope>NUCLEOTIDE SEQUENCE [LARGE SCALE GENOMIC DNA]</scope>
    <source>
        <strain evidence="1 2">YIM B02515</strain>
    </source>
</reference>
<comment type="caution">
    <text evidence="1">The sequence shown here is derived from an EMBL/GenBank/DDBJ whole genome shotgun (WGS) entry which is preliminary data.</text>
</comment>
<protein>
    <recommendedName>
        <fullName evidence="3">Alpha/beta hydrolase</fullName>
    </recommendedName>
</protein>
<keyword evidence="2" id="KW-1185">Reference proteome</keyword>
<evidence type="ECO:0000313" key="2">
    <source>
        <dbReference type="Proteomes" id="UP000632377"/>
    </source>
</evidence>
<organism evidence="1 2">
    <name type="scientific">Clostridium rhizosphaerae</name>
    <dbReference type="NCBI Taxonomy" id="2803861"/>
    <lineage>
        <taxon>Bacteria</taxon>
        <taxon>Bacillati</taxon>
        <taxon>Bacillota</taxon>
        <taxon>Clostridia</taxon>
        <taxon>Eubacteriales</taxon>
        <taxon>Clostridiaceae</taxon>
        <taxon>Clostridium</taxon>
    </lineage>
</organism>
<dbReference type="RefSeq" id="WP_202751171.1">
    <property type="nucleotide sequence ID" value="NZ_JAESWC010000019.1"/>
</dbReference>
<gene>
    <name evidence="1" type="ORF">JK636_22220</name>
</gene>
<evidence type="ECO:0008006" key="3">
    <source>
        <dbReference type="Google" id="ProtNLM"/>
    </source>
</evidence>
<name>A0ABS1TGD6_9CLOT</name>
<dbReference type="EMBL" id="JAESWC010000019">
    <property type="protein sequence ID" value="MBL4938431.1"/>
    <property type="molecule type" value="Genomic_DNA"/>
</dbReference>
<evidence type="ECO:0000313" key="1">
    <source>
        <dbReference type="EMBL" id="MBL4938431.1"/>
    </source>
</evidence>
<sequence length="53" mass="5794">MAVGGDNCKGCPDFLENKCDGNAQDCMCRRCPRSLGKCITTKYCTETESVLNL</sequence>